<evidence type="ECO:0000256" key="2">
    <source>
        <dbReference type="SAM" id="SignalP"/>
    </source>
</evidence>
<reference evidence="3 4" key="1">
    <citation type="submission" date="2016-01" db="EMBL/GenBank/DDBJ databases">
        <title>Highly variable Streptococcus oralis 1 are common among viridans streptococci isolated from primates.</title>
        <authorList>
            <person name="Denapaite D."/>
            <person name="Rieger M."/>
            <person name="Koendgen S."/>
            <person name="Brueckner R."/>
            <person name="Ochigava I."/>
            <person name="Kappeler P."/>
            <person name="Maetz-Rensing K."/>
            <person name="Leendertz F."/>
        </authorList>
    </citation>
    <scope>NUCLEOTIDE SEQUENCE [LARGE SCALE GENOMIC DNA]</scope>
    <source>
        <strain evidence="3 4">M3-1</strain>
    </source>
</reference>
<accession>A0A150NJ78</accession>
<feature type="chain" id="PRO_5007565046" evidence="2">
    <location>
        <begin position="27"/>
        <end position="243"/>
    </location>
</feature>
<dbReference type="PROSITE" id="PS51257">
    <property type="entry name" value="PROKAR_LIPOPROTEIN"/>
    <property type="match status" value="1"/>
</dbReference>
<proteinExistence type="predicted"/>
<comment type="caution">
    <text evidence="3">The sequence shown here is derived from an EMBL/GenBank/DDBJ whole genome shotgun (WGS) entry which is preliminary data.</text>
</comment>
<feature type="signal peptide" evidence="2">
    <location>
        <begin position="1"/>
        <end position="26"/>
    </location>
</feature>
<gene>
    <name evidence="3" type="ORF">SMIM3I_01939</name>
</gene>
<dbReference type="PATRIC" id="fig|28037.235.peg.2111"/>
<dbReference type="SUPFAM" id="SSF53850">
    <property type="entry name" value="Periplasmic binding protein-like II"/>
    <property type="match status" value="1"/>
</dbReference>
<dbReference type="GO" id="GO:0030976">
    <property type="term" value="F:thiamine pyrophosphate binding"/>
    <property type="evidence" value="ECO:0007669"/>
    <property type="project" value="TreeGrafter"/>
</dbReference>
<evidence type="ECO:0000313" key="3">
    <source>
        <dbReference type="EMBL" id="KYF33525.1"/>
    </source>
</evidence>
<sequence>MKKLLFFLSCGWIFLTLSGCSSTTEAETSSEKDSDNTLVVYSPNPEDLIEETIPAFEDKYGIKVDLVQASTGELFKKAEAEKESPVADVIFGGSYALFSSNEKLFEPYISQENDQIIPEYQNKTGFYTPYTLDVSVIIANSALTKDIKIEGYNDLLNPKLKGKIATADPSNASSAFAQLTNMLVDQGGYENEQAWTYVKNLFTLVDGKIASSSSNVYKAVADGEMAVGLTYEDPALKTLKRRS</sequence>
<dbReference type="Gene3D" id="3.40.190.10">
    <property type="entry name" value="Periplasmic binding protein-like II"/>
    <property type="match status" value="1"/>
</dbReference>
<organism evidence="3 4">
    <name type="scientific">Streptococcus mitis</name>
    <dbReference type="NCBI Taxonomy" id="28037"/>
    <lineage>
        <taxon>Bacteria</taxon>
        <taxon>Bacillati</taxon>
        <taxon>Bacillota</taxon>
        <taxon>Bacilli</taxon>
        <taxon>Lactobacillales</taxon>
        <taxon>Streptococcaceae</taxon>
        <taxon>Streptococcus</taxon>
        <taxon>Streptococcus mitis group</taxon>
    </lineage>
</organism>
<dbReference type="GO" id="GO:0030288">
    <property type="term" value="C:outer membrane-bounded periplasmic space"/>
    <property type="evidence" value="ECO:0007669"/>
    <property type="project" value="TreeGrafter"/>
</dbReference>
<dbReference type="PANTHER" id="PTHR30006:SF2">
    <property type="entry name" value="ABC TRANSPORTER SUBSTRATE-BINDING PROTEIN"/>
    <property type="match status" value="1"/>
</dbReference>
<dbReference type="Proteomes" id="UP000075442">
    <property type="component" value="Unassembled WGS sequence"/>
</dbReference>
<protein>
    <submittedName>
        <fullName evidence="3">Ferric iron ABC transporter, iron-binding protein</fullName>
    </submittedName>
</protein>
<keyword evidence="1 2" id="KW-0732">Signal</keyword>
<dbReference type="AlphaFoldDB" id="A0A150NJ78"/>
<dbReference type="GO" id="GO:0030975">
    <property type="term" value="F:thiamine binding"/>
    <property type="evidence" value="ECO:0007669"/>
    <property type="project" value="TreeGrafter"/>
</dbReference>
<name>A0A150NJ78_STRMT</name>
<dbReference type="PANTHER" id="PTHR30006">
    <property type="entry name" value="THIAMINE-BINDING PERIPLASMIC PROTEIN-RELATED"/>
    <property type="match status" value="1"/>
</dbReference>
<dbReference type="EMBL" id="LROU01000126">
    <property type="protein sequence ID" value="KYF33525.1"/>
    <property type="molecule type" value="Genomic_DNA"/>
</dbReference>
<evidence type="ECO:0000256" key="1">
    <source>
        <dbReference type="ARBA" id="ARBA00022729"/>
    </source>
</evidence>
<dbReference type="GO" id="GO:0015888">
    <property type="term" value="P:thiamine transport"/>
    <property type="evidence" value="ECO:0007669"/>
    <property type="project" value="TreeGrafter"/>
</dbReference>
<evidence type="ECO:0000313" key="4">
    <source>
        <dbReference type="Proteomes" id="UP000075442"/>
    </source>
</evidence>
<dbReference type="Pfam" id="PF13531">
    <property type="entry name" value="SBP_bac_11"/>
    <property type="match status" value="1"/>
</dbReference>